<dbReference type="InterPro" id="IPR001487">
    <property type="entry name" value="Bromodomain"/>
</dbReference>
<gene>
    <name evidence="6" type="ORF">CHYS00102_LOCUS9936</name>
</gene>
<feature type="coiled-coil region" evidence="3">
    <location>
        <begin position="646"/>
        <end position="739"/>
    </location>
</feature>
<accession>A0A7S1BEB8</accession>
<dbReference type="AlphaFoldDB" id="A0A7S1BEB8"/>
<feature type="compositionally biased region" description="Basic residues" evidence="4">
    <location>
        <begin position="466"/>
        <end position="476"/>
    </location>
</feature>
<feature type="region of interest" description="Disordered" evidence="4">
    <location>
        <begin position="342"/>
        <end position="371"/>
    </location>
</feature>
<feature type="domain" description="Bromo" evidence="5">
    <location>
        <begin position="1"/>
        <end position="43"/>
    </location>
</feature>
<dbReference type="Gene3D" id="2.30.30.140">
    <property type="match status" value="1"/>
</dbReference>
<sequence>MDLSQICRNMYHRKYKSLEKFRIDVWRIFSNCIKYHSKDGSPAYISIAKHLCEYFNALYSEYLVPSQAPTHAYLTQNLGYTEAKVEETLAIHQSRETERGVRLQAVASILLSDKVLRGAAAALDFLVSSGGSVDLIDRAPLEANCEAMKAIDELWKNLGSLRNRLEEEAAAMADAEGGRERSYTAGSLASDLRLCVDSLQEALSEGQEQVAAAVVQRLDRLFHKLVVPIYEVNSRGVRQSSIWGGMATVVWAREKASKPYWPALVLGLLIPMQQREAWHDAITERNETRLPEKIRSALQTTKKKAEAMLKRENSQSSSFFLVEFMGKHEFMWVREADVLEGFNPQEDPNAKSDSGRKKRPSRMAGSNSTSSPIFAAAVQEGAWALEEFDNQVKDPCGDCGNNDTDDVLFTYDQLCKQDSTKHDEDEVDSNRDKEEESLEGYPDDEAFELLHRNGFLDYSTAGKKIAKQRAQERKKKREDYKKEALRAKKEAEFARKQKRKAAMTNPSSKRTSERSKNTNSSRIKKTDRKHKTIHHKYSSAAIKIFVGPWDRHTATPSTKGGIFNKRDRAIAKVKAYLSKIACNELTRVESAEFPLAVGADAGLLGMCLAFLGSANIVVPPKDCAKILNPMEDPQADASHPLSSRREAQLQAKAAALEKELSSLRALREEQRDLLRQATSRREKSQLRRIAEAKEQAIRKEEEQKEEEKAAAVRAEIAAKRKAQREALKARKERERKARLMQARMEEEEGVTVTVVSENYSPRSQDDDEEEHVHDGVVVIKHDMTDSGRKSMRENGRRGHDNDVTVQLYNTDSMLHSDDTDDGEDD</sequence>
<dbReference type="PROSITE" id="PS50014">
    <property type="entry name" value="BROMODOMAIN_2"/>
    <property type="match status" value="1"/>
</dbReference>
<protein>
    <recommendedName>
        <fullName evidence="5">Bromo domain-containing protein</fullName>
    </recommendedName>
</protein>
<keyword evidence="1 2" id="KW-0103">Bromodomain</keyword>
<proteinExistence type="predicted"/>
<feature type="region of interest" description="Disordered" evidence="4">
    <location>
        <begin position="419"/>
        <end position="442"/>
    </location>
</feature>
<feature type="compositionally biased region" description="Basic and acidic residues" evidence="4">
    <location>
        <begin position="770"/>
        <end position="802"/>
    </location>
</feature>
<evidence type="ECO:0000259" key="5">
    <source>
        <dbReference type="PROSITE" id="PS50014"/>
    </source>
</evidence>
<dbReference type="EMBL" id="HBFR01013644">
    <property type="protein sequence ID" value="CAD8882741.1"/>
    <property type="molecule type" value="Transcribed_RNA"/>
</dbReference>
<name>A0A7S1BEB8_9STRA</name>
<feature type="region of interest" description="Disordered" evidence="4">
    <location>
        <begin position="759"/>
        <end position="825"/>
    </location>
</feature>
<evidence type="ECO:0000256" key="1">
    <source>
        <dbReference type="ARBA" id="ARBA00023117"/>
    </source>
</evidence>
<dbReference type="InterPro" id="IPR036427">
    <property type="entry name" value="Bromodomain-like_sf"/>
</dbReference>
<dbReference type="SUPFAM" id="SSF47370">
    <property type="entry name" value="Bromodomain"/>
    <property type="match status" value="1"/>
</dbReference>
<feature type="region of interest" description="Disordered" evidence="4">
    <location>
        <begin position="466"/>
        <end position="532"/>
    </location>
</feature>
<reference evidence="6" key="1">
    <citation type="submission" date="2021-01" db="EMBL/GenBank/DDBJ databases">
        <authorList>
            <person name="Corre E."/>
            <person name="Pelletier E."/>
            <person name="Niang G."/>
            <person name="Scheremetjew M."/>
            <person name="Finn R."/>
            <person name="Kale V."/>
            <person name="Holt S."/>
            <person name="Cochrane G."/>
            <person name="Meng A."/>
            <person name="Brown T."/>
            <person name="Cohen L."/>
        </authorList>
    </citation>
    <scope>NUCLEOTIDE SEQUENCE</scope>
    <source>
        <strain evidence="6">308</strain>
    </source>
</reference>
<dbReference type="Pfam" id="PF00439">
    <property type="entry name" value="Bromodomain"/>
    <property type="match status" value="1"/>
</dbReference>
<evidence type="ECO:0000313" key="6">
    <source>
        <dbReference type="EMBL" id="CAD8882741.1"/>
    </source>
</evidence>
<evidence type="ECO:0000256" key="2">
    <source>
        <dbReference type="PROSITE-ProRule" id="PRU00035"/>
    </source>
</evidence>
<evidence type="ECO:0000256" key="3">
    <source>
        <dbReference type="SAM" id="Coils"/>
    </source>
</evidence>
<feature type="compositionally biased region" description="Polar residues" evidence="4">
    <location>
        <begin position="803"/>
        <end position="813"/>
    </location>
</feature>
<feature type="compositionally biased region" description="Basic residues" evidence="4">
    <location>
        <begin position="522"/>
        <end position="532"/>
    </location>
</feature>
<dbReference type="Gene3D" id="1.20.920.10">
    <property type="entry name" value="Bromodomain-like"/>
    <property type="match status" value="1"/>
</dbReference>
<evidence type="ECO:0000256" key="4">
    <source>
        <dbReference type="SAM" id="MobiDB-lite"/>
    </source>
</evidence>
<organism evidence="6">
    <name type="scientific">Corethron hystrix</name>
    <dbReference type="NCBI Taxonomy" id="216773"/>
    <lineage>
        <taxon>Eukaryota</taxon>
        <taxon>Sar</taxon>
        <taxon>Stramenopiles</taxon>
        <taxon>Ochrophyta</taxon>
        <taxon>Bacillariophyta</taxon>
        <taxon>Coscinodiscophyceae</taxon>
        <taxon>Corethrophycidae</taxon>
        <taxon>Corethrales</taxon>
        <taxon>Corethraceae</taxon>
        <taxon>Corethron</taxon>
    </lineage>
</organism>
<feature type="compositionally biased region" description="Basic and acidic residues" evidence="4">
    <location>
        <begin position="419"/>
        <end position="434"/>
    </location>
</feature>
<feature type="compositionally biased region" description="Basic and acidic residues" evidence="4">
    <location>
        <begin position="477"/>
        <end position="495"/>
    </location>
</feature>
<keyword evidence="3" id="KW-0175">Coiled coil</keyword>